<dbReference type="PANTHER" id="PTHR44591:SF3">
    <property type="entry name" value="RESPONSE REGULATORY DOMAIN-CONTAINING PROTEIN"/>
    <property type="match status" value="1"/>
</dbReference>
<dbReference type="PANTHER" id="PTHR44591">
    <property type="entry name" value="STRESS RESPONSE REGULATOR PROTEIN 1"/>
    <property type="match status" value="1"/>
</dbReference>
<feature type="domain" description="Response regulatory" evidence="4">
    <location>
        <begin position="7"/>
        <end position="119"/>
    </location>
</feature>
<organism evidence="5 6">
    <name type="scientific">Edaphobacter modestus</name>
    <dbReference type="NCBI Taxonomy" id="388466"/>
    <lineage>
        <taxon>Bacteria</taxon>
        <taxon>Pseudomonadati</taxon>
        <taxon>Acidobacteriota</taxon>
        <taxon>Terriglobia</taxon>
        <taxon>Terriglobales</taxon>
        <taxon>Acidobacteriaceae</taxon>
        <taxon>Edaphobacter</taxon>
    </lineage>
</organism>
<dbReference type="OrthoDB" id="122578at2"/>
<evidence type="ECO:0000313" key="5">
    <source>
        <dbReference type="EMBL" id="RZU43581.1"/>
    </source>
</evidence>
<evidence type="ECO:0000259" key="4">
    <source>
        <dbReference type="PROSITE" id="PS50110"/>
    </source>
</evidence>
<dbReference type="Proteomes" id="UP000292958">
    <property type="component" value="Unassembled WGS sequence"/>
</dbReference>
<evidence type="ECO:0000256" key="2">
    <source>
        <dbReference type="PROSITE-ProRule" id="PRU00169"/>
    </source>
</evidence>
<dbReference type="SMART" id="SM00448">
    <property type="entry name" value="REC"/>
    <property type="match status" value="1"/>
</dbReference>
<reference evidence="5 6" key="1">
    <citation type="submission" date="2019-02" db="EMBL/GenBank/DDBJ databases">
        <title>Genomic Encyclopedia of Archaeal and Bacterial Type Strains, Phase II (KMG-II): from individual species to whole genera.</title>
        <authorList>
            <person name="Goeker M."/>
        </authorList>
    </citation>
    <scope>NUCLEOTIDE SEQUENCE [LARGE SCALE GENOMIC DNA]</scope>
    <source>
        <strain evidence="5 6">DSM 18101</strain>
    </source>
</reference>
<dbReference type="EMBL" id="SHKW01000001">
    <property type="protein sequence ID" value="RZU43581.1"/>
    <property type="molecule type" value="Genomic_DNA"/>
</dbReference>
<protein>
    <submittedName>
        <fullName evidence="5">Response regulator receiver domain-containing protein</fullName>
    </submittedName>
</protein>
<accession>A0A4Q7Z1P6</accession>
<proteinExistence type="predicted"/>
<dbReference type="AlphaFoldDB" id="A0A4Q7Z1P6"/>
<evidence type="ECO:0000256" key="1">
    <source>
        <dbReference type="ARBA" id="ARBA00022553"/>
    </source>
</evidence>
<dbReference type="Pfam" id="PF00072">
    <property type="entry name" value="Response_reg"/>
    <property type="match status" value="1"/>
</dbReference>
<keyword evidence="1 2" id="KW-0597">Phosphoprotein</keyword>
<dbReference type="InterPro" id="IPR050595">
    <property type="entry name" value="Bact_response_regulator"/>
</dbReference>
<dbReference type="InterPro" id="IPR001789">
    <property type="entry name" value="Sig_transdc_resp-reg_receiver"/>
</dbReference>
<dbReference type="GO" id="GO:0000160">
    <property type="term" value="P:phosphorelay signal transduction system"/>
    <property type="evidence" value="ECO:0007669"/>
    <property type="project" value="InterPro"/>
</dbReference>
<dbReference type="Gene3D" id="3.40.50.2300">
    <property type="match status" value="1"/>
</dbReference>
<dbReference type="PROSITE" id="PS50110">
    <property type="entry name" value="RESPONSE_REGULATORY"/>
    <property type="match status" value="1"/>
</dbReference>
<feature type="region of interest" description="Disordered" evidence="3">
    <location>
        <begin position="208"/>
        <end position="229"/>
    </location>
</feature>
<feature type="modified residue" description="4-aspartylphosphate" evidence="2">
    <location>
        <position position="56"/>
    </location>
</feature>
<name>A0A4Q7Z1P6_9BACT</name>
<sequence>MPSELTDIVVVDDNQVLLNVISEIFKECGYTVRTATGGFAALAQIRIRIPHVLLSDLNMLGMSGFELLSVVRRRFPEIVAIAMSGADPGANVLPGIAADAFYAKGTTNVAQLVEIVRAIENRRDVYAARAAAPIWVQGMPIDRSDTSTVLVSCPECLRAFPHTLPGNSPFQDQRCCPHCFEPVQLAIVRHSREPDKTIFPTSEVAKQASESAARVRRFSGEPTGRMYQP</sequence>
<evidence type="ECO:0000313" key="6">
    <source>
        <dbReference type="Proteomes" id="UP000292958"/>
    </source>
</evidence>
<evidence type="ECO:0000256" key="3">
    <source>
        <dbReference type="SAM" id="MobiDB-lite"/>
    </source>
</evidence>
<gene>
    <name evidence="5" type="ORF">BDD14_5256</name>
</gene>
<dbReference type="SUPFAM" id="SSF52172">
    <property type="entry name" value="CheY-like"/>
    <property type="match status" value="1"/>
</dbReference>
<dbReference type="CDD" id="cd00156">
    <property type="entry name" value="REC"/>
    <property type="match status" value="1"/>
</dbReference>
<keyword evidence="6" id="KW-1185">Reference proteome</keyword>
<dbReference type="InterPro" id="IPR011006">
    <property type="entry name" value="CheY-like_superfamily"/>
</dbReference>
<comment type="caution">
    <text evidence="5">The sequence shown here is derived from an EMBL/GenBank/DDBJ whole genome shotgun (WGS) entry which is preliminary data.</text>
</comment>